<name>A0A3P3QQW3_9GAMM</name>
<dbReference type="Gene3D" id="3.60.15.10">
    <property type="entry name" value="Ribonuclease Z/Hydroxyacylglutathione hydrolase-like"/>
    <property type="match status" value="1"/>
</dbReference>
<evidence type="ECO:0000313" key="5">
    <source>
        <dbReference type="Proteomes" id="UP000276260"/>
    </source>
</evidence>
<reference evidence="4 5" key="1">
    <citation type="submission" date="2018-11" db="EMBL/GenBank/DDBJ databases">
        <title>Draft genome analysis of Rheinheimera mesophila isolated from an industrial waste site.</title>
        <authorList>
            <person name="Yu Q."/>
            <person name="Qi Y."/>
            <person name="Zhang H."/>
            <person name="Lu Y."/>
            <person name="Pu J."/>
        </authorList>
    </citation>
    <scope>NUCLEOTIDE SEQUENCE [LARGE SCALE GENOMIC DNA]</scope>
    <source>
        <strain evidence="4 5">IITR13</strain>
    </source>
</reference>
<dbReference type="SMART" id="SM00849">
    <property type="entry name" value="Lactamase_B"/>
    <property type="match status" value="1"/>
</dbReference>
<dbReference type="OrthoDB" id="9803916at2"/>
<dbReference type="GO" id="GO:0016787">
    <property type="term" value="F:hydrolase activity"/>
    <property type="evidence" value="ECO:0007669"/>
    <property type="project" value="UniProtKB-KW"/>
</dbReference>
<keyword evidence="5" id="KW-1185">Reference proteome</keyword>
<accession>A0A3P3QQW3</accession>
<dbReference type="GO" id="GO:0004521">
    <property type="term" value="F:RNA endonuclease activity"/>
    <property type="evidence" value="ECO:0007669"/>
    <property type="project" value="TreeGrafter"/>
</dbReference>
<evidence type="ECO:0000256" key="1">
    <source>
        <dbReference type="ARBA" id="ARBA00022801"/>
    </source>
</evidence>
<comment type="caution">
    <text evidence="4">The sequence shown here is derived from an EMBL/GenBank/DDBJ whole genome shotgun (WGS) entry which is preliminary data.</text>
</comment>
<dbReference type="InterPro" id="IPR022712">
    <property type="entry name" value="Beta_Casp"/>
</dbReference>
<dbReference type="RefSeq" id="WP_046518254.1">
    <property type="nucleotide sequence ID" value="NZ_LAVS01000001.1"/>
</dbReference>
<dbReference type="CDD" id="cd16295">
    <property type="entry name" value="TTHA0252-CPSF-like_MBL-fold"/>
    <property type="match status" value="1"/>
</dbReference>
<dbReference type="Pfam" id="PF07521">
    <property type="entry name" value="RMMBL"/>
    <property type="match status" value="1"/>
</dbReference>
<evidence type="ECO:0000259" key="2">
    <source>
        <dbReference type="SMART" id="SM00849"/>
    </source>
</evidence>
<dbReference type="AlphaFoldDB" id="A0A3P3QQW3"/>
<dbReference type="EMBL" id="RRCF01000001">
    <property type="protein sequence ID" value="RRJ23584.1"/>
    <property type="molecule type" value="Genomic_DNA"/>
</dbReference>
<dbReference type="Proteomes" id="UP000276260">
    <property type="component" value="Unassembled WGS sequence"/>
</dbReference>
<keyword evidence="1 4" id="KW-0378">Hydrolase</keyword>
<dbReference type="PANTHER" id="PTHR11203">
    <property type="entry name" value="CLEAVAGE AND POLYADENYLATION SPECIFICITY FACTOR FAMILY MEMBER"/>
    <property type="match status" value="1"/>
</dbReference>
<dbReference type="InterPro" id="IPR011108">
    <property type="entry name" value="RMMBL"/>
</dbReference>
<dbReference type="SUPFAM" id="SSF56281">
    <property type="entry name" value="Metallo-hydrolase/oxidoreductase"/>
    <property type="match status" value="1"/>
</dbReference>
<dbReference type="Pfam" id="PF10996">
    <property type="entry name" value="Beta-Casp"/>
    <property type="match status" value="1"/>
</dbReference>
<dbReference type="InterPro" id="IPR050698">
    <property type="entry name" value="MBL"/>
</dbReference>
<dbReference type="Gene3D" id="3.40.50.10890">
    <property type="match status" value="1"/>
</dbReference>
<dbReference type="InterPro" id="IPR001279">
    <property type="entry name" value="Metallo-B-lactamas"/>
</dbReference>
<gene>
    <name evidence="4" type="ORF">EIK76_05855</name>
</gene>
<evidence type="ECO:0000313" key="4">
    <source>
        <dbReference type="EMBL" id="RRJ23584.1"/>
    </source>
</evidence>
<dbReference type="PANTHER" id="PTHR11203:SF37">
    <property type="entry name" value="INTEGRATOR COMPLEX SUBUNIT 11"/>
    <property type="match status" value="1"/>
</dbReference>
<feature type="domain" description="Metallo-beta-lactamase" evidence="2">
    <location>
        <begin position="17"/>
        <end position="241"/>
    </location>
</feature>
<proteinExistence type="predicted"/>
<dbReference type="Pfam" id="PF00753">
    <property type="entry name" value="Lactamase_B"/>
    <property type="match status" value="1"/>
</dbReference>
<dbReference type="SMART" id="SM01027">
    <property type="entry name" value="Beta-Casp"/>
    <property type="match status" value="1"/>
</dbReference>
<organism evidence="4 5">
    <name type="scientific">Rheinheimera mesophila</name>
    <dbReference type="NCBI Taxonomy" id="1547515"/>
    <lineage>
        <taxon>Bacteria</taxon>
        <taxon>Pseudomonadati</taxon>
        <taxon>Pseudomonadota</taxon>
        <taxon>Gammaproteobacteria</taxon>
        <taxon>Chromatiales</taxon>
        <taxon>Chromatiaceae</taxon>
        <taxon>Rheinheimera</taxon>
    </lineage>
</organism>
<feature type="domain" description="Beta-Casp" evidence="3">
    <location>
        <begin position="257"/>
        <end position="385"/>
    </location>
</feature>
<evidence type="ECO:0000259" key="3">
    <source>
        <dbReference type="SMART" id="SM01027"/>
    </source>
</evidence>
<sequence length="468" mass="51798">MPLDASLTFLGAAEQVTGSCYLLKLKDKQILLDCGMTQGENQITEWNKFRFAFRPKDIDYVILSHAHIDHSGLLPLLVAKGFQGKIYCTQGTALLLGVLLKDSVHLYLKDLEWQNRHLARQGKRLLDPVMGIQDVEQVLDCCHPVGYKQKVTVCDGLELEFLDAGHILGSAIVQLALKQGKAMRQLVFSGDLGNPSTVLMPDPSPVKMADLVLMESTYGDRNHQPLQNTLEEFANALEQAHKAGGNVFIPAFALGRSQEILYYLGLLYHQGRLKQKMVVLDSPMAIEITKIYSELMSEFDRKDTKVLHGFGARDLQSFLPILRLASSMEESMALNRVSGGAIVIAGSGMCNGGRIVHHLKHNLWKSSNHLIFVGFQAKGTLGRRLVDGEKRVKLFGQNIAVKATVHTIGGFSAHAGQDELVGWARMIGGQPRFYLVHGEPQAQQALQSRLLDYGLHCQIAEKGQQIKL</sequence>
<protein>
    <submittedName>
        <fullName evidence="4">MBL fold metallo-hydrolase</fullName>
    </submittedName>
</protein>
<dbReference type="InterPro" id="IPR036866">
    <property type="entry name" value="RibonucZ/Hydroxyglut_hydro"/>
</dbReference>